<dbReference type="InterPro" id="IPR005900">
    <property type="entry name" value="6-phosphogluconolactonase_DevB"/>
</dbReference>
<dbReference type="EC" id="3.1.1.31" evidence="5"/>
<accession>A0A494TGN3</accession>
<dbReference type="CDD" id="cd01400">
    <property type="entry name" value="6PGL"/>
    <property type="match status" value="1"/>
</dbReference>
<dbReference type="UniPathway" id="UPA00115">
    <property type="reaction ID" value="UER00409"/>
</dbReference>
<dbReference type="Pfam" id="PF01182">
    <property type="entry name" value="Glucosamine_iso"/>
    <property type="match status" value="1"/>
</dbReference>
<comment type="similarity">
    <text evidence="4">Belongs to the glucosamine/galactosamine-6-phosphate isomerase family. 6-phosphogluconolactonase subfamily.</text>
</comment>
<dbReference type="InterPro" id="IPR006148">
    <property type="entry name" value="Glc/Gal-6P_isomerase"/>
</dbReference>
<comment type="function">
    <text evidence="2">Hydrolysis of 6-phosphogluconolactone to 6-phosphogluconate.</text>
</comment>
<dbReference type="Gene3D" id="3.40.50.1360">
    <property type="match status" value="1"/>
</dbReference>
<dbReference type="SUPFAM" id="SSF100950">
    <property type="entry name" value="NagB/RpiA/CoA transferase-like"/>
    <property type="match status" value="1"/>
</dbReference>
<feature type="domain" description="Glucosamine/galactosamine-6-phosphate isomerase" evidence="7">
    <location>
        <begin position="17"/>
        <end position="228"/>
    </location>
</feature>
<organism evidence="8 9">
    <name type="scientific">Sphingomonas paeninsulae</name>
    <dbReference type="NCBI Taxonomy" id="2319844"/>
    <lineage>
        <taxon>Bacteria</taxon>
        <taxon>Pseudomonadati</taxon>
        <taxon>Pseudomonadota</taxon>
        <taxon>Alphaproteobacteria</taxon>
        <taxon>Sphingomonadales</taxon>
        <taxon>Sphingomonadaceae</taxon>
        <taxon>Sphingomonas</taxon>
    </lineage>
</organism>
<evidence type="ECO:0000259" key="7">
    <source>
        <dbReference type="Pfam" id="PF01182"/>
    </source>
</evidence>
<evidence type="ECO:0000256" key="4">
    <source>
        <dbReference type="ARBA" id="ARBA00010662"/>
    </source>
</evidence>
<evidence type="ECO:0000313" key="8">
    <source>
        <dbReference type="EMBL" id="AYJ86594.1"/>
    </source>
</evidence>
<comment type="catalytic activity">
    <reaction evidence="1">
        <text>6-phospho-D-glucono-1,5-lactone + H2O = 6-phospho-D-gluconate + H(+)</text>
        <dbReference type="Rhea" id="RHEA:12556"/>
        <dbReference type="ChEBI" id="CHEBI:15377"/>
        <dbReference type="ChEBI" id="CHEBI:15378"/>
        <dbReference type="ChEBI" id="CHEBI:57955"/>
        <dbReference type="ChEBI" id="CHEBI:58759"/>
        <dbReference type="EC" id="3.1.1.31"/>
    </reaction>
</comment>
<evidence type="ECO:0000256" key="3">
    <source>
        <dbReference type="ARBA" id="ARBA00004961"/>
    </source>
</evidence>
<protein>
    <recommendedName>
        <fullName evidence="6">6-phosphogluconolactonase</fullName>
        <ecNumber evidence="5">3.1.1.31</ecNumber>
    </recommendedName>
</protein>
<keyword evidence="9" id="KW-1185">Reference proteome</keyword>
<dbReference type="GO" id="GO:0017057">
    <property type="term" value="F:6-phosphogluconolactonase activity"/>
    <property type="evidence" value="ECO:0007669"/>
    <property type="project" value="UniProtKB-EC"/>
</dbReference>
<dbReference type="InterPro" id="IPR037171">
    <property type="entry name" value="NagB/RpiA_transferase-like"/>
</dbReference>
<proteinExistence type="inferred from homology"/>
<dbReference type="GO" id="GO:0005975">
    <property type="term" value="P:carbohydrate metabolic process"/>
    <property type="evidence" value="ECO:0007669"/>
    <property type="project" value="InterPro"/>
</dbReference>
<dbReference type="PANTHER" id="PTHR11054">
    <property type="entry name" value="6-PHOSPHOGLUCONOLACTONASE"/>
    <property type="match status" value="1"/>
</dbReference>
<dbReference type="Proteomes" id="UP000276254">
    <property type="component" value="Chromosome"/>
</dbReference>
<dbReference type="GO" id="GO:0006098">
    <property type="term" value="P:pentose-phosphate shunt"/>
    <property type="evidence" value="ECO:0007669"/>
    <property type="project" value="UniProtKB-UniPathway"/>
</dbReference>
<evidence type="ECO:0000256" key="5">
    <source>
        <dbReference type="ARBA" id="ARBA00013198"/>
    </source>
</evidence>
<dbReference type="AlphaFoldDB" id="A0A494TGN3"/>
<dbReference type="PANTHER" id="PTHR11054:SF0">
    <property type="entry name" value="6-PHOSPHOGLUCONOLACTONASE"/>
    <property type="match status" value="1"/>
</dbReference>
<evidence type="ECO:0000256" key="6">
    <source>
        <dbReference type="ARBA" id="ARBA00020337"/>
    </source>
</evidence>
<gene>
    <name evidence="8" type="ORF">D3Y57_12210</name>
</gene>
<name>A0A494TGN3_SPHPE</name>
<dbReference type="RefSeq" id="WP_121153219.1">
    <property type="nucleotide sequence ID" value="NZ_CP032829.1"/>
</dbReference>
<dbReference type="OrthoDB" id="9810967at2"/>
<dbReference type="EMBL" id="CP032829">
    <property type="protein sequence ID" value="AYJ86594.1"/>
    <property type="molecule type" value="Genomic_DNA"/>
</dbReference>
<evidence type="ECO:0000313" key="9">
    <source>
        <dbReference type="Proteomes" id="UP000276254"/>
    </source>
</evidence>
<evidence type="ECO:0000256" key="1">
    <source>
        <dbReference type="ARBA" id="ARBA00000832"/>
    </source>
</evidence>
<comment type="pathway">
    <text evidence="3">Carbohydrate degradation; pentose phosphate pathway; D-ribulose 5-phosphate from D-glucose 6-phosphate (oxidative stage): step 2/3.</text>
</comment>
<reference evidence="8 9" key="1">
    <citation type="submission" date="2018-09" db="EMBL/GenBank/DDBJ databases">
        <title>Sphingomonas peninsula sp. nov., isolated from fildes peninsula, Antarctic soil.</title>
        <authorList>
            <person name="Yingchao G."/>
        </authorList>
    </citation>
    <scope>NUCLEOTIDE SEQUENCE [LARGE SCALE GENOMIC DNA]</scope>
    <source>
        <strain evidence="8 9">YZ-8</strain>
    </source>
</reference>
<dbReference type="KEGG" id="spha:D3Y57_12210"/>
<sequence>MKDIQVTIEAEWWDYDTAEELAQAVAGDVGFIIDSALDARGSALIALPGGKTPLAALDLISQQKRSWKHVTIVPTDDRIVDVTSPLSNVAMLAKMFLPKGGRVIPLTGGATAADYKMSGKAADARLADLPWPIDLVWLGMGGDGHVASIFAGPDLEEALNGPKEQRALGVMPDPMPAEAPVARVTLSKAAILSARTLLMTITGDDKKALLEQAIEDGSRSLTPVGRVLADCELPIDIHWAA</sequence>
<dbReference type="InterPro" id="IPR039104">
    <property type="entry name" value="6PGL"/>
</dbReference>
<evidence type="ECO:0000256" key="2">
    <source>
        <dbReference type="ARBA" id="ARBA00002681"/>
    </source>
</evidence>